<dbReference type="Proteomes" id="UP000228767">
    <property type="component" value="Unassembled WGS sequence"/>
</dbReference>
<evidence type="ECO:0000313" key="4">
    <source>
        <dbReference type="Proteomes" id="UP000228767"/>
    </source>
</evidence>
<dbReference type="Pfam" id="PF04434">
    <property type="entry name" value="SWIM"/>
    <property type="match status" value="1"/>
</dbReference>
<dbReference type="PROSITE" id="PS50966">
    <property type="entry name" value="ZF_SWIM"/>
    <property type="match status" value="1"/>
</dbReference>
<dbReference type="GO" id="GO:0008270">
    <property type="term" value="F:zinc ion binding"/>
    <property type="evidence" value="ECO:0007669"/>
    <property type="project" value="UniProtKB-KW"/>
</dbReference>
<evidence type="ECO:0000259" key="2">
    <source>
        <dbReference type="PROSITE" id="PS50966"/>
    </source>
</evidence>
<dbReference type="InterPro" id="IPR007527">
    <property type="entry name" value="Znf_SWIM"/>
</dbReference>
<reference evidence="3 4" key="1">
    <citation type="submission" date="2017-09" db="EMBL/GenBank/DDBJ databases">
        <title>Depth-based differentiation of microbial function through sediment-hosted aquifers and enrichment of novel symbionts in the deep terrestrial subsurface.</title>
        <authorList>
            <person name="Probst A.J."/>
            <person name="Ladd B."/>
            <person name="Jarett J.K."/>
            <person name="Geller-Mcgrath D.E."/>
            <person name="Sieber C.M."/>
            <person name="Emerson J.B."/>
            <person name="Anantharaman K."/>
            <person name="Thomas B.C."/>
            <person name="Malmstrom R."/>
            <person name="Stieglmeier M."/>
            <person name="Klingl A."/>
            <person name="Woyke T."/>
            <person name="Ryan C.M."/>
            <person name="Banfield J.F."/>
        </authorList>
    </citation>
    <scope>NUCLEOTIDE SEQUENCE [LARGE SCALE GENOMIC DNA]</scope>
    <source>
        <strain evidence="3">CG10_big_fil_rev_8_21_14_0_10_51_16</strain>
    </source>
</reference>
<organism evidence="3 4">
    <name type="scientific">Candidatus Vogelbacteria bacterium CG10_big_fil_rev_8_21_14_0_10_51_16</name>
    <dbReference type="NCBI Taxonomy" id="1975045"/>
    <lineage>
        <taxon>Bacteria</taxon>
        <taxon>Candidatus Vogeliibacteriota</taxon>
    </lineage>
</organism>
<evidence type="ECO:0000256" key="1">
    <source>
        <dbReference type="PROSITE-ProRule" id="PRU00325"/>
    </source>
</evidence>
<protein>
    <recommendedName>
        <fullName evidence="2">SWIM-type domain-containing protein</fullName>
    </recommendedName>
</protein>
<gene>
    <name evidence="3" type="ORF">COV10_01015</name>
</gene>
<dbReference type="EMBL" id="PCYI01000006">
    <property type="protein sequence ID" value="PIR45091.1"/>
    <property type="molecule type" value="Genomic_DNA"/>
</dbReference>
<sequence length="286" mass="32167">MDTRLSATALLLPFAYEENWYRGEEYADKKLVRLNTFDGKAVTAKAHGASVYFVRLRFAGPASGGSLARDCSCPYVGGDVCKHMAAVAILWDEKRGIPRPTKAMVAADTIAPPLVSMTQITTAWKQPLEADLEVVRLAASERGRHSRVHLRLPLRPPLANDPRKSLTVSEVKRAFREIVRWTRRAGYDEYLCGGELEAAFCELLRVFFRRADASHARVLADILLEGQIFHEQMQDDLIDLRDGVDVFGTAHLDELYRVIDKQTKKLNAVDRKAVLQKLAIFDDRAE</sequence>
<name>A0A2H0REW5_9BACT</name>
<accession>A0A2H0REW5</accession>
<evidence type="ECO:0000313" key="3">
    <source>
        <dbReference type="EMBL" id="PIR45091.1"/>
    </source>
</evidence>
<keyword evidence="1" id="KW-0862">Zinc</keyword>
<keyword evidence="1" id="KW-0479">Metal-binding</keyword>
<comment type="caution">
    <text evidence="3">The sequence shown here is derived from an EMBL/GenBank/DDBJ whole genome shotgun (WGS) entry which is preliminary data.</text>
</comment>
<proteinExistence type="predicted"/>
<dbReference type="AlphaFoldDB" id="A0A2H0REW5"/>
<keyword evidence="1" id="KW-0863">Zinc-finger</keyword>
<feature type="domain" description="SWIM-type" evidence="2">
    <location>
        <begin position="52"/>
        <end position="92"/>
    </location>
</feature>